<dbReference type="GO" id="GO:0006508">
    <property type="term" value="P:proteolysis"/>
    <property type="evidence" value="ECO:0007669"/>
    <property type="project" value="UniProtKB-KW"/>
</dbReference>
<dbReference type="InterPro" id="IPR005082">
    <property type="entry name" value="Peptidase_U9_T4_prohead"/>
</dbReference>
<sequence>MGNMLVNNKPVLQEYISSGQSRMMADPTDYVDENGNRKKHWYLKGIFIQGEIQNLNGRIYPRHEIESAVNDLSEQIQMHGGVLGELDHPDTLVINVHNVSHLIEEIHMKGNDGIGKMKILSNTPSGKIVEGLLQDGVPLGVSSRGSGNVSDYDNTVSDFEIVTVDIVATPSAQDARPTPIYEKLMYTGSGQKLLNNAQDLINSSSSRYESKLNEDIVSWFRNWSCK</sequence>
<dbReference type="Pfam" id="PF03420">
    <property type="entry name" value="Peptidase_S77"/>
    <property type="match status" value="1"/>
</dbReference>
<name>A0A8S5T047_9CAUD</name>
<protein>
    <submittedName>
        <fullName evidence="1">Prohead core protein serine protease</fullName>
    </submittedName>
</protein>
<accession>A0A8S5T047</accession>
<dbReference type="GO" id="GO:0008233">
    <property type="term" value="F:peptidase activity"/>
    <property type="evidence" value="ECO:0007669"/>
    <property type="project" value="UniProtKB-KW"/>
</dbReference>
<proteinExistence type="predicted"/>
<keyword evidence="1" id="KW-0645">Protease</keyword>
<reference evidence="1" key="1">
    <citation type="journal article" date="2021" name="Proc. Natl. Acad. Sci. U.S.A.">
        <title>A Catalog of Tens of Thousands of Viruses from Human Metagenomes Reveals Hidden Associations with Chronic Diseases.</title>
        <authorList>
            <person name="Tisza M.J."/>
            <person name="Buck C.B."/>
        </authorList>
    </citation>
    <scope>NUCLEOTIDE SEQUENCE</scope>
    <source>
        <strain evidence="1">CtWb16</strain>
    </source>
</reference>
<evidence type="ECO:0000313" key="1">
    <source>
        <dbReference type="EMBL" id="DAF56633.1"/>
    </source>
</evidence>
<organism evidence="1">
    <name type="scientific">Myoviridae sp. ctWb16</name>
    <dbReference type="NCBI Taxonomy" id="2827690"/>
    <lineage>
        <taxon>Viruses</taxon>
        <taxon>Duplodnaviria</taxon>
        <taxon>Heunggongvirae</taxon>
        <taxon>Uroviricota</taxon>
        <taxon>Caudoviricetes</taxon>
    </lineage>
</organism>
<keyword evidence="1" id="KW-0378">Hydrolase</keyword>
<dbReference type="EMBL" id="BK032721">
    <property type="protein sequence ID" value="DAF56633.1"/>
    <property type="molecule type" value="Genomic_DNA"/>
</dbReference>